<proteinExistence type="predicted"/>
<dbReference type="Ensembl" id="ENSCPVT00000000039.2">
    <property type="protein sequence ID" value="ENSCPVP00000000037.1"/>
    <property type="gene ID" value="ENSCPVG00000000025.2"/>
</dbReference>
<keyword evidence="3" id="KW-1185">Reference proteome</keyword>
<dbReference type="Proteomes" id="UP000694382">
    <property type="component" value="Chromosome 1"/>
</dbReference>
<sequence>VGGQDDDQDVTQELTAHPEVLGVHVQLVTVQLRQLGVGALEVVQVLDGLPEGGQHLLAMGTHLGVADDGRGAGQVPEVREEPLGPGVDDQQPEERHGQVKPPASGLPCSAGPPWSCTHLARASAPHSSTLTLAHTLVMSCFSSADQCTMVAAGAR</sequence>
<dbReference type="AlphaFoldDB" id="A0A8C3M2J1"/>
<reference evidence="2" key="2">
    <citation type="submission" date="2025-08" db="UniProtKB">
        <authorList>
            <consortium name="Ensembl"/>
        </authorList>
    </citation>
    <scope>IDENTIFICATION</scope>
</reference>
<name>A0A8C3M2J1_GEOPR</name>
<feature type="region of interest" description="Disordered" evidence="1">
    <location>
        <begin position="67"/>
        <end position="106"/>
    </location>
</feature>
<organism evidence="2 3">
    <name type="scientific">Geospiza parvula</name>
    <name type="common">Small tree-finch</name>
    <name type="synonym">Camarhynchus parvulus</name>
    <dbReference type="NCBI Taxonomy" id="87175"/>
    <lineage>
        <taxon>Eukaryota</taxon>
        <taxon>Metazoa</taxon>
        <taxon>Chordata</taxon>
        <taxon>Craniata</taxon>
        <taxon>Vertebrata</taxon>
        <taxon>Euteleostomi</taxon>
        <taxon>Archelosauria</taxon>
        <taxon>Archosauria</taxon>
        <taxon>Dinosauria</taxon>
        <taxon>Saurischia</taxon>
        <taxon>Theropoda</taxon>
        <taxon>Coelurosauria</taxon>
        <taxon>Aves</taxon>
        <taxon>Neognathae</taxon>
        <taxon>Neoaves</taxon>
        <taxon>Telluraves</taxon>
        <taxon>Australaves</taxon>
        <taxon>Passeriformes</taxon>
        <taxon>Thraupidae</taxon>
        <taxon>Camarhynchus</taxon>
    </lineage>
</organism>
<evidence type="ECO:0000256" key="1">
    <source>
        <dbReference type="SAM" id="MobiDB-lite"/>
    </source>
</evidence>
<protein>
    <submittedName>
        <fullName evidence="2">Uncharacterized protein</fullName>
    </submittedName>
</protein>
<evidence type="ECO:0000313" key="3">
    <source>
        <dbReference type="Proteomes" id="UP000694382"/>
    </source>
</evidence>
<evidence type="ECO:0000313" key="2">
    <source>
        <dbReference type="Ensembl" id="ENSCPVP00000000037.1"/>
    </source>
</evidence>
<reference evidence="2" key="3">
    <citation type="submission" date="2025-09" db="UniProtKB">
        <authorList>
            <consortium name="Ensembl"/>
        </authorList>
    </citation>
    <scope>IDENTIFICATION</scope>
</reference>
<reference evidence="2" key="1">
    <citation type="submission" date="2020-02" db="EMBL/GenBank/DDBJ databases">
        <authorList>
            <person name="Enbody D E."/>
            <person name="Pettersson E M."/>
        </authorList>
    </citation>
    <scope>NUCLEOTIDE SEQUENCE [LARGE SCALE GENOMIC DNA]</scope>
</reference>
<accession>A0A8C3M2J1</accession>